<accession>A0ABQ3IY19</accession>
<dbReference type="EMBL" id="BNCH01000002">
    <property type="protein sequence ID" value="GHE94654.1"/>
    <property type="molecule type" value="Genomic_DNA"/>
</dbReference>
<comment type="caution">
    <text evidence="1">The sequence shown here is derived from an EMBL/GenBank/DDBJ whole genome shotgun (WGS) entry which is preliminary data.</text>
</comment>
<evidence type="ECO:0000313" key="2">
    <source>
        <dbReference type="Proteomes" id="UP000609802"/>
    </source>
</evidence>
<gene>
    <name evidence="1" type="ORF">GCM10016455_13890</name>
</gene>
<proteinExistence type="predicted"/>
<reference evidence="2" key="1">
    <citation type="journal article" date="2019" name="Int. J. Syst. Evol. Microbiol.">
        <title>The Global Catalogue of Microorganisms (GCM) 10K type strain sequencing project: providing services to taxonomists for standard genome sequencing and annotation.</title>
        <authorList>
            <consortium name="The Broad Institute Genomics Platform"/>
            <consortium name="The Broad Institute Genome Sequencing Center for Infectious Disease"/>
            <person name="Wu L."/>
            <person name="Ma J."/>
        </authorList>
    </citation>
    <scope>NUCLEOTIDE SEQUENCE [LARGE SCALE GENOMIC DNA]</scope>
    <source>
        <strain evidence="2">KCTC 42443</strain>
    </source>
</reference>
<dbReference type="Proteomes" id="UP000609802">
    <property type="component" value="Unassembled WGS sequence"/>
</dbReference>
<keyword evidence="2" id="KW-1185">Reference proteome</keyword>
<protein>
    <submittedName>
        <fullName evidence="1">Uncharacterized protein</fullName>
    </submittedName>
</protein>
<sequence>MTDLIKAIDPRGLIRESYRIDGIRIEECRSIFLDWALFDDHEMPQAERIKTLLTHFGADAPEHPMTEVMKLALDDAAAPKRRGGRKGRVG</sequence>
<organism evidence="1 2">
    <name type="scientific">Aliiroseovarius zhejiangensis</name>
    <dbReference type="NCBI Taxonomy" id="1632025"/>
    <lineage>
        <taxon>Bacteria</taxon>
        <taxon>Pseudomonadati</taxon>
        <taxon>Pseudomonadota</taxon>
        <taxon>Alphaproteobacteria</taxon>
        <taxon>Rhodobacterales</taxon>
        <taxon>Paracoccaceae</taxon>
        <taxon>Aliiroseovarius</taxon>
    </lineage>
</organism>
<evidence type="ECO:0000313" key="1">
    <source>
        <dbReference type="EMBL" id="GHE94654.1"/>
    </source>
</evidence>
<dbReference type="RefSeq" id="WP_191285751.1">
    <property type="nucleotide sequence ID" value="NZ_BNCH01000002.1"/>
</dbReference>
<name>A0ABQ3IY19_9RHOB</name>